<accession>A0A6V8LKZ7</accession>
<evidence type="ECO:0000313" key="4">
    <source>
        <dbReference type="EMBL" id="GFK93372.1"/>
    </source>
</evidence>
<keyword evidence="2 4" id="KW-0560">Oxidoreductase</keyword>
<organism evidence="4 5">
    <name type="scientific">Fundidesulfovibrio magnetotacticus</name>
    <dbReference type="NCBI Taxonomy" id="2730080"/>
    <lineage>
        <taxon>Bacteria</taxon>
        <taxon>Pseudomonadati</taxon>
        <taxon>Thermodesulfobacteriota</taxon>
        <taxon>Desulfovibrionia</taxon>
        <taxon>Desulfovibrionales</taxon>
        <taxon>Desulfovibrionaceae</taxon>
        <taxon>Fundidesulfovibrio</taxon>
    </lineage>
</organism>
<dbReference type="GO" id="GO:0016491">
    <property type="term" value="F:oxidoreductase activity"/>
    <property type="evidence" value="ECO:0007669"/>
    <property type="project" value="UniProtKB-KW"/>
</dbReference>
<evidence type="ECO:0000259" key="3">
    <source>
        <dbReference type="Pfam" id="PF00724"/>
    </source>
</evidence>
<dbReference type="GO" id="GO:0010181">
    <property type="term" value="F:FMN binding"/>
    <property type="evidence" value="ECO:0007669"/>
    <property type="project" value="InterPro"/>
</dbReference>
<dbReference type="Proteomes" id="UP000494245">
    <property type="component" value="Unassembled WGS sequence"/>
</dbReference>
<dbReference type="SUPFAM" id="SSF51395">
    <property type="entry name" value="FMN-linked oxidoreductases"/>
    <property type="match status" value="1"/>
</dbReference>
<protein>
    <submittedName>
        <fullName evidence="4">NADH oxidase</fullName>
        <ecNumber evidence="4">1.-.-.-</ecNumber>
    </submittedName>
</protein>
<dbReference type="PANTHER" id="PTHR43656:SF2">
    <property type="entry name" value="BINDING OXIDOREDUCTASE, PUTATIVE (AFU_ORTHOLOGUE AFUA_2G08260)-RELATED"/>
    <property type="match status" value="1"/>
</dbReference>
<dbReference type="Pfam" id="PF00724">
    <property type="entry name" value="Oxidored_FMN"/>
    <property type="match status" value="1"/>
</dbReference>
<dbReference type="EMBL" id="BLTE01000004">
    <property type="protein sequence ID" value="GFK93372.1"/>
    <property type="molecule type" value="Genomic_DNA"/>
</dbReference>
<feature type="domain" description="NADH:flavin oxidoreductase/NADH oxidase N-terminal" evidence="3">
    <location>
        <begin position="4"/>
        <end position="334"/>
    </location>
</feature>
<dbReference type="PANTHER" id="PTHR43656">
    <property type="entry name" value="BINDING OXIDOREDUCTASE, PUTATIVE (AFU_ORTHOLOGUE AFUA_2G08260)-RELATED"/>
    <property type="match status" value="1"/>
</dbReference>
<dbReference type="Gene3D" id="3.20.20.70">
    <property type="entry name" value="Aldolase class I"/>
    <property type="match status" value="1"/>
</dbReference>
<sequence>MPDVFDPIQAGSLTLPNRFLRSATWEGLAAPDGSATPELAERMAELARGQVGLVISGHAFVTPEGRAGLRQLGANDDALLPGLASLAQAVHEAGGLCALQIAHAGDQGNSALSGLEAVGPSDVERPGTLPVRALDREGMERLTRAFVQAALRARKAGFDAVQLHAAHGYLLSQFLSPVWNRRDDAYGGSPAKRARFPLEVARAVRKALGPDFPLLVKLNAGDFVEGGPEPEDMVRAALRFEEAGVDAVELSGGCRQAGEAFMPARKGHIRTQEEEAYHRRAAKHAKERGLKIPLFLVGGIRSFEVAQGLVASGAADGVSLCRPLICEPDLVKRWRGGDLRPAQCVSDNACYGPGFAGEGIRCVTFEKRRARES</sequence>
<comment type="caution">
    <text evidence="4">The sequence shown here is derived from an EMBL/GenBank/DDBJ whole genome shotgun (WGS) entry which is preliminary data.</text>
</comment>
<evidence type="ECO:0000313" key="5">
    <source>
        <dbReference type="Proteomes" id="UP000494245"/>
    </source>
</evidence>
<dbReference type="EC" id="1.-.-.-" evidence="4"/>
<dbReference type="InterPro" id="IPR013785">
    <property type="entry name" value="Aldolase_TIM"/>
</dbReference>
<reference evidence="4 5" key="2">
    <citation type="submission" date="2020-05" db="EMBL/GenBank/DDBJ databases">
        <title>Draft genome sequence of Desulfovibrio sp. strainFSS-1.</title>
        <authorList>
            <person name="Shimoshige H."/>
            <person name="Kobayashi H."/>
            <person name="Maekawa T."/>
        </authorList>
    </citation>
    <scope>NUCLEOTIDE SEQUENCE [LARGE SCALE GENOMIC DNA]</scope>
    <source>
        <strain evidence="4 5">SIID29052-01</strain>
    </source>
</reference>
<dbReference type="InterPro" id="IPR001155">
    <property type="entry name" value="OxRdtase_FMN_N"/>
</dbReference>
<dbReference type="CDD" id="cd02803">
    <property type="entry name" value="OYE_like_FMN_family"/>
    <property type="match status" value="1"/>
</dbReference>
<dbReference type="AlphaFoldDB" id="A0A6V8LKZ7"/>
<evidence type="ECO:0000256" key="1">
    <source>
        <dbReference type="ARBA" id="ARBA00022630"/>
    </source>
</evidence>
<keyword evidence="1" id="KW-0285">Flavoprotein</keyword>
<keyword evidence="5" id="KW-1185">Reference proteome</keyword>
<proteinExistence type="predicted"/>
<evidence type="ECO:0000256" key="2">
    <source>
        <dbReference type="ARBA" id="ARBA00023002"/>
    </source>
</evidence>
<gene>
    <name evidence="4" type="ORF">NNJEOMEG_01204</name>
</gene>
<name>A0A6V8LKZ7_9BACT</name>
<dbReference type="RefSeq" id="WP_173082335.1">
    <property type="nucleotide sequence ID" value="NZ_BLTE01000004.1"/>
</dbReference>
<reference evidence="4 5" key="1">
    <citation type="submission" date="2020-04" db="EMBL/GenBank/DDBJ databases">
        <authorList>
            <consortium name="Desulfovibrio sp. FSS-1 genome sequencing consortium"/>
            <person name="Shimoshige H."/>
            <person name="Kobayashi H."/>
            <person name="Maekawa T."/>
        </authorList>
    </citation>
    <scope>NUCLEOTIDE SEQUENCE [LARGE SCALE GENOMIC DNA]</scope>
    <source>
        <strain evidence="4 5">SIID29052-01</strain>
    </source>
</reference>
<dbReference type="InterPro" id="IPR051799">
    <property type="entry name" value="NADH_flavin_oxidoreductase"/>
</dbReference>